<feature type="domain" description="Legume lectin" evidence="3">
    <location>
        <begin position="31"/>
        <end position="265"/>
    </location>
</feature>
<dbReference type="PROSITE" id="PS00308">
    <property type="entry name" value="LECTIN_LEGUME_ALPHA"/>
    <property type="match status" value="1"/>
</dbReference>
<comment type="similarity">
    <text evidence="1">Belongs to the leguminous lectin family.</text>
</comment>
<evidence type="ECO:0000256" key="2">
    <source>
        <dbReference type="ARBA" id="ARBA00022734"/>
    </source>
</evidence>
<sequence length="439" mass="48053">MAINSRTQTESLVSALTIIISFVMLTQTVKSVSFTFPSFGSYTNQNDITFQGDTSLVRGAIELTGGAPKSAGRASYAAPVQLWDAKTGKLVSFTTSFSFVVAPNGPGLFGDGIAFFIAPFNSNIPQNSSGGFLGLFSANTALNAYQNQLVAVEFDSFPGNPWDPSYSHVGIDVNSIASVTTTKWEAGNEENGFIAFATVNYEPITKNLSVLVSYPHSYVNGTSSSLSFAIDLRTILPEWVRIGFSGATGQLVEIHKILSWTFSSNLLYFPSKGYTFPLESPEEFGLRDVISHLFIVKDLFQDGKHILDKDGNCLSYPLEKYQRFITATNYWTNFVKQSCTEDFKIASSRSNVTFVPRHVLWKAARLNKKCGINDGVQNMETLSQGALKAESEFIAKNDILSQALGVREHPGRVRAVGFRVISKYALGPAPTYPYPSSNK</sequence>
<dbReference type="InterPro" id="IPR013320">
    <property type="entry name" value="ConA-like_dom_sf"/>
</dbReference>
<name>A0A8B8M937_ABRPR</name>
<reference evidence="5" key="2">
    <citation type="submission" date="2025-08" db="UniProtKB">
        <authorList>
            <consortium name="RefSeq"/>
        </authorList>
    </citation>
    <scope>IDENTIFICATION</scope>
    <source>
        <tissue evidence="5">Young leaves</tissue>
    </source>
</reference>
<dbReference type="Gene3D" id="2.60.120.200">
    <property type="match status" value="1"/>
</dbReference>
<evidence type="ECO:0000313" key="5">
    <source>
        <dbReference type="RefSeq" id="XP_027364528.1"/>
    </source>
</evidence>
<dbReference type="PROSITE" id="PS00307">
    <property type="entry name" value="LECTIN_LEGUME_BETA"/>
    <property type="match status" value="1"/>
</dbReference>
<dbReference type="CDD" id="cd06899">
    <property type="entry name" value="lectin_legume_LecRK_Arcelin_ConA"/>
    <property type="match status" value="1"/>
</dbReference>
<proteinExistence type="inferred from homology"/>
<organism evidence="4 5">
    <name type="scientific">Abrus precatorius</name>
    <name type="common">Indian licorice</name>
    <name type="synonym">Glycine abrus</name>
    <dbReference type="NCBI Taxonomy" id="3816"/>
    <lineage>
        <taxon>Eukaryota</taxon>
        <taxon>Viridiplantae</taxon>
        <taxon>Streptophyta</taxon>
        <taxon>Embryophyta</taxon>
        <taxon>Tracheophyta</taxon>
        <taxon>Spermatophyta</taxon>
        <taxon>Magnoliopsida</taxon>
        <taxon>eudicotyledons</taxon>
        <taxon>Gunneridae</taxon>
        <taxon>Pentapetalae</taxon>
        <taxon>rosids</taxon>
        <taxon>fabids</taxon>
        <taxon>Fabales</taxon>
        <taxon>Fabaceae</taxon>
        <taxon>Papilionoideae</taxon>
        <taxon>50 kb inversion clade</taxon>
        <taxon>NPAAA clade</taxon>
        <taxon>indigoferoid/millettioid clade</taxon>
        <taxon>Abreae</taxon>
        <taxon>Abrus</taxon>
    </lineage>
</organism>
<dbReference type="InterPro" id="IPR019825">
    <property type="entry name" value="Lectin_legB_Mn/Ca_BS"/>
</dbReference>
<dbReference type="InterPro" id="IPR050258">
    <property type="entry name" value="Leguminous_Lectin"/>
</dbReference>
<gene>
    <name evidence="5" type="primary">LOC113871630</name>
</gene>
<dbReference type="SUPFAM" id="SSF49899">
    <property type="entry name" value="Concanavalin A-like lectins/glucanases"/>
    <property type="match status" value="1"/>
</dbReference>
<dbReference type="OrthoDB" id="2014828at2759"/>
<reference evidence="4" key="1">
    <citation type="journal article" date="2019" name="Toxins">
        <title>Detection of Abrin-Like and Prepropulchellin-Like Toxin Genes and Transcripts Using Whole Genome Sequencing and Full-Length Transcript Sequencing of Abrus precatorius.</title>
        <authorList>
            <person name="Hovde B.T."/>
            <person name="Daligault H.E."/>
            <person name="Hanschen E.R."/>
            <person name="Kunde Y.A."/>
            <person name="Johnson M.B."/>
            <person name="Starkenburg S.R."/>
            <person name="Johnson S.L."/>
        </authorList>
    </citation>
    <scope>NUCLEOTIDE SEQUENCE [LARGE SCALE GENOMIC DNA]</scope>
</reference>
<dbReference type="InterPro" id="IPR000985">
    <property type="entry name" value="Lectin_LegA_CS"/>
</dbReference>
<dbReference type="PANTHER" id="PTHR32401">
    <property type="entry name" value="CONCANAVALIN A-LIKE LECTIN FAMILY PROTEIN"/>
    <property type="match status" value="1"/>
</dbReference>
<evidence type="ECO:0000256" key="1">
    <source>
        <dbReference type="ARBA" id="ARBA00007606"/>
    </source>
</evidence>
<dbReference type="PANTHER" id="PTHR32401:SF52">
    <property type="entry name" value="LECTIN 7"/>
    <property type="match status" value="1"/>
</dbReference>
<dbReference type="KEGG" id="aprc:113871630"/>
<keyword evidence="2" id="KW-0430">Lectin</keyword>
<dbReference type="GeneID" id="113871630"/>
<accession>A0A8B8M937</accession>
<evidence type="ECO:0000259" key="3">
    <source>
        <dbReference type="Pfam" id="PF00139"/>
    </source>
</evidence>
<keyword evidence="4" id="KW-1185">Reference proteome</keyword>
<dbReference type="InterPro" id="IPR001220">
    <property type="entry name" value="Legume_lectin_dom"/>
</dbReference>
<dbReference type="Pfam" id="PF00139">
    <property type="entry name" value="Lectin_legB"/>
    <property type="match status" value="1"/>
</dbReference>
<dbReference type="GO" id="GO:0030246">
    <property type="term" value="F:carbohydrate binding"/>
    <property type="evidence" value="ECO:0007669"/>
    <property type="project" value="UniProtKB-KW"/>
</dbReference>
<dbReference type="Proteomes" id="UP000694853">
    <property type="component" value="Unplaced"/>
</dbReference>
<evidence type="ECO:0000313" key="4">
    <source>
        <dbReference type="Proteomes" id="UP000694853"/>
    </source>
</evidence>
<dbReference type="AlphaFoldDB" id="A0A8B8M937"/>
<protein>
    <submittedName>
        <fullName evidence="5">Anti-H(O) lectin 1-like</fullName>
    </submittedName>
</protein>
<dbReference type="RefSeq" id="XP_027364528.1">
    <property type="nucleotide sequence ID" value="XM_027508727.1"/>
</dbReference>